<gene>
    <name evidence="1" type="ORF">ARMOST_19048</name>
</gene>
<evidence type="ECO:0000313" key="1">
    <source>
        <dbReference type="EMBL" id="SJL15547.1"/>
    </source>
</evidence>
<dbReference type="AlphaFoldDB" id="A0A284S3K0"/>
<accession>A0A284S3K0</accession>
<dbReference type="EMBL" id="FUEG01000029">
    <property type="protein sequence ID" value="SJL15547.1"/>
    <property type="molecule type" value="Genomic_DNA"/>
</dbReference>
<evidence type="ECO:0000313" key="2">
    <source>
        <dbReference type="Proteomes" id="UP000219338"/>
    </source>
</evidence>
<organism evidence="1 2">
    <name type="scientific">Armillaria ostoyae</name>
    <name type="common">Armillaria root rot fungus</name>
    <dbReference type="NCBI Taxonomy" id="47428"/>
    <lineage>
        <taxon>Eukaryota</taxon>
        <taxon>Fungi</taxon>
        <taxon>Dikarya</taxon>
        <taxon>Basidiomycota</taxon>
        <taxon>Agaricomycotina</taxon>
        <taxon>Agaricomycetes</taxon>
        <taxon>Agaricomycetidae</taxon>
        <taxon>Agaricales</taxon>
        <taxon>Marasmiineae</taxon>
        <taxon>Physalacriaceae</taxon>
        <taxon>Armillaria</taxon>
    </lineage>
</organism>
<keyword evidence="2" id="KW-1185">Reference proteome</keyword>
<dbReference type="Proteomes" id="UP000219338">
    <property type="component" value="Unassembled WGS sequence"/>
</dbReference>
<proteinExistence type="predicted"/>
<protein>
    <submittedName>
        <fullName evidence="1">Uncharacterized protein</fullName>
    </submittedName>
</protein>
<reference evidence="2" key="1">
    <citation type="journal article" date="2017" name="Nat. Ecol. Evol.">
        <title>Genome expansion and lineage-specific genetic innovations in the forest pathogenic fungi Armillaria.</title>
        <authorList>
            <person name="Sipos G."/>
            <person name="Prasanna A.N."/>
            <person name="Walter M.C."/>
            <person name="O'Connor E."/>
            <person name="Balint B."/>
            <person name="Krizsan K."/>
            <person name="Kiss B."/>
            <person name="Hess J."/>
            <person name="Varga T."/>
            <person name="Slot J."/>
            <person name="Riley R."/>
            <person name="Boka B."/>
            <person name="Rigling D."/>
            <person name="Barry K."/>
            <person name="Lee J."/>
            <person name="Mihaltcheva S."/>
            <person name="LaButti K."/>
            <person name="Lipzen A."/>
            <person name="Waldron R."/>
            <person name="Moloney N.M."/>
            <person name="Sperisen C."/>
            <person name="Kredics L."/>
            <person name="Vagvoelgyi C."/>
            <person name="Patrignani A."/>
            <person name="Fitzpatrick D."/>
            <person name="Nagy I."/>
            <person name="Doyle S."/>
            <person name="Anderson J.B."/>
            <person name="Grigoriev I.V."/>
            <person name="Gueldener U."/>
            <person name="Muensterkoetter M."/>
            <person name="Nagy L.G."/>
        </authorList>
    </citation>
    <scope>NUCLEOTIDE SEQUENCE [LARGE SCALE GENOMIC DNA]</scope>
    <source>
        <strain evidence="2">C18/9</strain>
    </source>
</reference>
<name>A0A284S3K0_ARMOS</name>
<sequence length="134" mass="14884">MFPASFPPETTVHLALPLPQKFDYQALHDTPPPQVAFIKQLYLKFKIFKTVKDVLDALTSCAPFIKGHNLTLQIYGLKKNALDQILLAIHTSCIVSDYLLVIIVGRMPDKKVLCGSINTHIGRVAYCTVSDSLS</sequence>